<dbReference type="NCBIfam" id="NF001484">
    <property type="entry name" value="PRK00331.1"/>
    <property type="match status" value="1"/>
</dbReference>
<dbReference type="InterPro" id="IPR047084">
    <property type="entry name" value="GFAT_N"/>
</dbReference>
<feature type="domain" description="SIS" evidence="12">
    <location>
        <begin position="285"/>
        <end position="425"/>
    </location>
</feature>
<evidence type="ECO:0000256" key="1">
    <source>
        <dbReference type="ARBA" id="ARBA00001031"/>
    </source>
</evidence>
<dbReference type="GO" id="GO:0005975">
    <property type="term" value="P:carbohydrate metabolic process"/>
    <property type="evidence" value="ECO:0007669"/>
    <property type="project" value="UniProtKB-UniRule"/>
</dbReference>
<evidence type="ECO:0000256" key="4">
    <source>
        <dbReference type="ARBA" id="ARBA00016090"/>
    </source>
</evidence>
<proteinExistence type="inferred from homology"/>
<dbReference type="Gene3D" id="3.40.50.10490">
    <property type="entry name" value="Glucose-6-phosphate isomerase like protein, domain 1"/>
    <property type="match status" value="2"/>
</dbReference>
<evidence type="ECO:0000256" key="10">
    <source>
        <dbReference type="HAMAP-Rule" id="MF_00164"/>
    </source>
</evidence>
<comment type="subcellular location">
    <subcellularLocation>
        <location evidence="2 10">Cytoplasm</location>
    </subcellularLocation>
</comment>
<dbReference type="SUPFAM" id="SSF53697">
    <property type="entry name" value="SIS domain"/>
    <property type="match status" value="1"/>
</dbReference>
<feature type="initiator methionine" description="Removed" evidence="10">
    <location>
        <position position="1"/>
    </location>
</feature>
<keyword evidence="5 10" id="KW-0963">Cytoplasm</keyword>
<dbReference type="InterPro" id="IPR035466">
    <property type="entry name" value="GlmS/AgaS_SIS"/>
</dbReference>
<feature type="domain" description="Glutamine amidotransferase type-2" evidence="11">
    <location>
        <begin position="2"/>
        <end position="217"/>
    </location>
</feature>
<evidence type="ECO:0000259" key="12">
    <source>
        <dbReference type="PROSITE" id="PS51464"/>
    </source>
</evidence>
<dbReference type="Gene3D" id="3.60.20.10">
    <property type="entry name" value="Glutamine Phosphoribosylpyrophosphate, subunit 1, domain 1"/>
    <property type="match status" value="1"/>
</dbReference>
<dbReference type="GO" id="GO:0006002">
    <property type="term" value="P:fructose 6-phosphate metabolic process"/>
    <property type="evidence" value="ECO:0007669"/>
    <property type="project" value="TreeGrafter"/>
</dbReference>
<organism evidence="13 14">
    <name type="scientific">Archangium violaceum Cb vi76</name>
    <dbReference type="NCBI Taxonomy" id="1406225"/>
    <lineage>
        <taxon>Bacteria</taxon>
        <taxon>Pseudomonadati</taxon>
        <taxon>Myxococcota</taxon>
        <taxon>Myxococcia</taxon>
        <taxon>Myxococcales</taxon>
        <taxon>Cystobacterineae</taxon>
        <taxon>Archangiaceae</taxon>
        <taxon>Archangium</taxon>
    </lineage>
</organism>
<evidence type="ECO:0000256" key="2">
    <source>
        <dbReference type="ARBA" id="ARBA00004496"/>
    </source>
</evidence>
<dbReference type="RefSeq" id="WP_043414389.1">
    <property type="nucleotide sequence ID" value="NZ_JPMI01000423.1"/>
</dbReference>
<dbReference type="InterPro" id="IPR046348">
    <property type="entry name" value="SIS_dom_sf"/>
</dbReference>
<keyword evidence="6 10" id="KW-0032">Aminotransferase</keyword>
<dbReference type="FunFam" id="3.40.50.10490:FF:000001">
    <property type="entry name" value="Glutamine--fructose-6-phosphate aminotransferase [isomerizing]"/>
    <property type="match status" value="1"/>
</dbReference>
<keyword evidence="7 10" id="KW-0808">Transferase</keyword>
<dbReference type="GO" id="GO:0006487">
    <property type="term" value="P:protein N-linked glycosylation"/>
    <property type="evidence" value="ECO:0007669"/>
    <property type="project" value="TreeGrafter"/>
</dbReference>
<protein>
    <recommendedName>
        <fullName evidence="4 10">Glutamine--fructose-6-phosphate aminotransferase [isomerizing]</fullName>
        <ecNumber evidence="3 10">2.6.1.16</ecNumber>
    </recommendedName>
    <alternativeName>
        <fullName evidence="10">D-fructose-6-phosphate amidotransferase</fullName>
    </alternativeName>
    <alternativeName>
        <fullName evidence="10">GFAT</fullName>
    </alternativeName>
    <alternativeName>
        <fullName evidence="10">Glucosamine-6-phosphate synthase</fullName>
    </alternativeName>
    <alternativeName>
        <fullName evidence="10">Hexosephosphate aminotransferase</fullName>
    </alternativeName>
    <alternativeName>
        <fullName evidence="10">L-glutamine--D-fructose-6-phosphate amidotransferase</fullName>
    </alternativeName>
</protein>
<reference evidence="13 14" key="1">
    <citation type="submission" date="2014-07" db="EMBL/GenBank/DDBJ databases">
        <title>Draft Genome Sequence of Gephyronic Acid Producer, Cystobacter violaceus Strain Cb vi76.</title>
        <authorList>
            <person name="Stevens D.C."/>
            <person name="Young J."/>
            <person name="Carmichael R."/>
            <person name="Tan J."/>
            <person name="Taylor R.E."/>
        </authorList>
    </citation>
    <scope>NUCLEOTIDE SEQUENCE [LARGE SCALE GENOMIC DNA]</scope>
    <source>
        <strain evidence="13 14">Cb vi76</strain>
    </source>
</reference>
<dbReference type="FunFam" id="3.60.20.10:FF:000006">
    <property type="entry name" value="Glutamine--fructose-6-phosphate aminotransferase [isomerizing]"/>
    <property type="match status" value="1"/>
</dbReference>
<dbReference type="GO" id="GO:0097367">
    <property type="term" value="F:carbohydrate derivative binding"/>
    <property type="evidence" value="ECO:0007669"/>
    <property type="project" value="InterPro"/>
</dbReference>
<dbReference type="Pfam" id="PF13522">
    <property type="entry name" value="GATase_6"/>
    <property type="match status" value="1"/>
</dbReference>
<dbReference type="PROSITE" id="PS51278">
    <property type="entry name" value="GATASE_TYPE_2"/>
    <property type="match status" value="1"/>
</dbReference>
<comment type="function">
    <text evidence="10">Catalyzes the first step in hexosamine metabolism, converting fructose-6P into glucosamine-6P using glutamine as a nitrogen source.</text>
</comment>
<dbReference type="InterPro" id="IPR001347">
    <property type="entry name" value="SIS_dom"/>
</dbReference>
<comment type="subunit">
    <text evidence="10">Homodimer.</text>
</comment>
<dbReference type="CDD" id="cd05008">
    <property type="entry name" value="SIS_GlmS_GlmD_1"/>
    <property type="match status" value="1"/>
</dbReference>
<dbReference type="Proteomes" id="UP000028547">
    <property type="component" value="Unassembled WGS sequence"/>
</dbReference>
<dbReference type="InterPro" id="IPR029055">
    <property type="entry name" value="Ntn_hydrolases_N"/>
</dbReference>
<feature type="active site" description="Nucleophile; for GATase activity" evidence="10">
    <location>
        <position position="2"/>
    </location>
</feature>
<evidence type="ECO:0000256" key="3">
    <source>
        <dbReference type="ARBA" id="ARBA00012916"/>
    </source>
</evidence>
<comment type="caution">
    <text evidence="13">The sequence shown here is derived from an EMBL/GenBank/DDBJ whole genome shotgun (WGS) entry which is preliminary data.</text>
</comment>
<comment type="catalytic activity">
    <reaction evidence="1 10">
        <text>D-fructose 6-phosphate + L-glutamine = D-glucosamine 6-phosphate + L-glutamate</text>
        <dbReference type="Rhea" id="RHEA:13237"/>
        <dbReference type="ChEBI" id="CHEBI:29985"/>
        <dbReference type="ChEBI" id="CHEBI:58359"/>
        <dbReference type="ChEBI" id="CHEBI:58725"/>
        <dbReference type="ChEBI" id="CHEBI:61527"/>
        <dbReference type="EC" id="2.6.1.16"/>
    </reaction>
</comment>
<evidence type="ECO:0000256" key="7">
    <source>
        <dbReference type="ARBA" id="ARBA00022679"/>
    </source>
</evidence>
<dbReference type="CDD" id="cd00714">
    <property type="entry name" value="GFAT"/>
    <property type="match status" value="1"/>
</dbReference>
<dbReference type="NCBIfam" id="TIGR01135">
    <property type="entry name" value="glmS"/>
    <property type="match status" value="1"/>
</dbReference>
<dbReference type="InterPro" id="IPR017932">
    <property type="entry name" value="GATase_2_dom"/>
</dbReference>
<evidence type="ECO:0000259" key="11">
    <source>
        <dbReference type="PROSITE" id="PS51278"/>
    </source>
</evidence>
<evidence type="ECO:0000256" key="6">
    <source>
        <dbReference type="ARBA" id="ARBA00022576"/>
    </source>
</evidence>
<dbReference type="SUPFAM" id="SSF56235">
    <property type="entry name" value="N-terminal nucleophile aminohydrolases (Ntn hydrolases)"/>
    <property type="match status" value="1"/>
</dbReference>
<evidence type="ECO:0000256" key="8">
    <source>
        <dbReference type="ARBA" id="ARBA00022737"/>
    </source>
</evidence>
<dbReference type="Pfam" id="PF01380">
    <property type="entry name" value="SIS"/>
    <property type="match status" value="2"/>
</dbReference>
<evidence type="ECO:0000256" key="5">
    <source>
        <dbReference type="ARBA" id="ARBA00022490"/>
    </source>
</evidence>
<accession>A0A084SEK4</accession>
<dbReference type="PROSITE" id="PS51464">
    <property type="entry name" value="SIS"/>
    <property type="match status" value="2"/>
</dbReference>
<name>A0A084SEK4_9BACT</name>
<keyword evidence="8" id="KW-0677">Repeat</keyword>
<feature type="active site" description="For Fru-6P isomerization activity" evidence="10">
    <location>
        <position position="606"/>
    </location>
</feature>
<dbReference type="HAMAP" id="MF_00164">
    <property type="entry name" value="GlmS"/>
    <property type="match status" value="1"/>
</dbReference>
<dbReference type="InterPro" id="IPR035490">
    <property type="entry name" value="GlmS/FrlB_SIS"/>
</dbReference>
<dbReference type="GO" id="GO:0005829">
    <property type="term" value="C:cytosol"/>
    <property type="evidence" value="ECO:0007669"/>
    <property type="project" value="TreeGrafter"/>
</dbReference>
<dbReference type="InterPro" id="IPR005855">
    <property type="entry name" value="GFAT"/>
</dbReference>
<dbReference type="EMBL" id="JPMI01000423">
    <property type="protein sequence ID" value="KFA86889.1"/>
    <property type="molecule type" value="Genomic_DNA"/>
</dbReference>
<keyword evidence="9 13" id="KW-0315">Glutamine amidotransferase</keyword>
<dbReference type="GO" id="GO:0004360">
    <property type="term" value="F:glutamine-fructose-6-phosphate transaminase (isomerizing) activity"/>
    <property type="evidence" value="ECO:0007669"/>
    <property type="project" value="UniProtKB-UniRule"/>
</dbReference>
<feature type="domain" description="SIS" evidence="12">
    <location>
        <begin position="458"/>
        <end position="601"/>
    </location>
</feature>
<evidence type="ECO:0000256" key="9">
    <source>
        <dbReference type="ARBA" id="ARBA00022962"/>
    </source>
</evidence>
<dbReference type="EC" id="2.6.1.16" evidence="3 10"/>
<dbReference type="CDD" id="cd05009">
    <property type="entry name" value="SIS_GlmS_GlmD_2"/>
    <property type="match status" value="1"/>
</dbReference>
<dbReference type="GO" id="GO:0006047">
    <property type="term" value="P:UDP-N-acetylglucosamine metabolic process"/>
    <property type="evidence" value="ECO:0007669"/>
    <property type="project" value="TreeGrafter"/>
</dbReference>
<evidence type="ECO:0000313" key="14">
    <source>
        <dbReference type="Proteomes" id="UP000028547"/>
    </source>
</evidence>
<dbReference type="AlphaFoldDB" id="A0A084SEK4"/>
<sequence>MCGIVGYVGDKESAPILVSGLKKLEYRGYDSAGVAVVNRNVLNVVRATGKLKNLENRVQTDVPQGTVGIGHTRWATHGRPSDENAHPHTYGGVAVVHNGIIENHLALKEELRAKGHHFSSETDSEVFAHLISDELKSGLELPAAVRAAIAQVKGTYALAVVTTSDPNRIVCTKDSSPMVLGLGQGQNFLASDVPALLEHTRDFVYMEEGDLAVITASSVDIYGRSGQKVNRPTRRIDWTPMMAEKGGHKHFMHKEIMEQPRAVADTLRGRMLLSEGDVHFEGWNLSPEKVRSLTKVTILACGTSWHSGIAGKAMIESLARIPVEVELASEFRYRDPIVESSHLAIAISQSGETADTLAAFKEAKARGATALALCNVIGSAMTREADITILTNAGPEIGVASTKAFTTQLVGLYLLAVKLGRMRGTLTVKAAQEHLTSLTEIPKMIEEVLKCETSVKRVAREFMGAQDFLFLGRGPMHPVALEGALKLKEISYIHAEGYAGGEMKHGPIALIDEKMPVVVIAPKQPHVAYEKIIGNIEEVRARGGKVIAIIDEDDAHVASLADHVVRIPAASALLAPVVATIPLQLLAYHVADLRGNDVDQPRNLAKSVTVE</sequence>
<evidence type="ECO:0000313" key="13">
    <source>
        <dbReference type="EMBL" id="KFA86889.1"/>
    </source>
</evidence>
<dbReference type="PANTHER" id="PTHR10937:SF0">
    <property type="entry name" value="GLUTAMINE--FRUCTOSE-6-PHOSPHATE TRANSAMINASE (ISOMERIZING)"/>
    <property type="match status" value="1"/>
</dbReference>
<dbReference type="PANTHER" id="PTHR10937">
    <property type="entry name" value="GLUCOSAMINE--FRUCTOSE-6-PHOSPHATE AMINOTRANSFERASE, ISOMERIZING"/>
    <property type="match status" value="1"/>
</dbReference>
<gene>
    <name evidence="10" type="primary">glmS</name>
    <name evidence="13" type="ORF">Q664_51865</name>
</gene>